<dbReference type="Proteomes" id="UP000523447">
    <property type="component" value="Unassembled WGS sequence"/>
</dbReference>
<sequence length="225" mass="22601">MKIRSLTAAFAVLIGAMTAGLTTAHADPAPAPDQGGIKYSVKLVDKTVVTTLQGGTFRLAQDEKSYAITDSHGATVVSLPTDVRVDEAQIPVKPVVKNNGTVLELTPQQTMTTDHPVAVRPIASPLENQRAMNEFSTQFGIATAVGGFVGTAIGVVVGGITGCILGLPLLAIGCIPAAIAGAGIGGILGTIAVGGPALGIAGMDLINTLQAPPGTTKWAEGANGN</sequence>
<organism evidence="3 4">
    <name type="scientific">Nocardia veterana</name>
    <dbReference type="NCBI Taxonomy" id="132249"/>
    <lineage>
        <taxon>Bacteria</taxon>
        <taxon>Bacillati</taxon>
        <taxon>Actinomycetota</taxon>
        <taxon>Actinomycetes</taxon>
        <taxon>Mycobacteriales</taxon>
        <taxon>Nocardiaceae</taxon>
        <taxon>Nocardia</taxon>
    </lineage>
</organism>
<keyword evidence="4" id="KW-1185">Reference proteome</keyword>
<feature type="chain" id="PRO_5031016895" description="DUF8020 domain-containing protein" evidence="1">
    <location>
        <begin position="27"/>
        <end position="225"/>
    </location>
</feature>
<keyword evidence="1" id="KW-0732">Signal</keyword>
<evidence type="ECO:0000313" key="4">
    <source>
        <dbReference type="Proteomes" id="UP000523447"/>
    </source>
</evidence>
<dbReference type="RefSeq" id="WP_040722780.1">
    <property type="nucleotide sequence ID" value="NZ_CAWPHS010000056.1"/>
</dbReference>
<accession>A0A7X6LW11</accession>
<evidence type="ECO:0000256" key="1">
    <source>
        <dbReference type="SAM" id="SignalP"/>
    </source>
</evidence>
<comment type="caution">
    <text evidence="3">The sequence shown here is derived from an EMBL/GenBank/DDBJ whole genome shotgun (WGS) entry which is preliminary data.</text>
</comment>
<gene>
    <name evidence="3" type="ORF">HGA07_08350</name>
</gene>
<evidence type="ECO:0000313" key="3">
    <source>
        <dbReference type="EMBL" id="NKY85635.1"/>
    </source>
</evidence>
<dbReference type="Pfam" id="PF26059">
    <property type="entry name" value="DUF8020"/>
    <property type="match status" value="1"/>
</dbReference>
<name>A0A7X6LW11_9NOCA</name>
<proteinExistence type="predicted"/>
<protein>
    <recommendedName>
        <fullName evidence="2">DUF8020 domain-containing protein</fullName>
    </recommendedName>
</protein>
<dbReference type="InterPro" id="IPR058333">
    <property type="entry name" value="DUF8020"/>
</dbReference>
<feature type="domain" description="DUF8020" evidence="2">
    <location>
        <begin position="36"/>
        <end position="108"/>
    </location>
</feature>
<feature type="signal peptide" evidence="1">
    <location>
        <begin position="1"/>
        <end position="26"/>
    </location>
</feature>
<dbReference type="EMBL" id="JAAXPE010000006">
    <property type="protein sequence ID" value="NKY85635.1"/>
    <property type="molecule type" value="Genomic_DNA"/>
</dbReference>
<reference evidence="3 4" key="1">
    <citation type="submission" date="2020-04" db="EMBL/GenBank/DDBJ databases">
        <title>MicrobeNet Type strains.</title>
        <authorList>
            <person name="Nicholson A.C."/>
        </authorList>
    </citation>
    <scope>NUCLEOTIDE SEQUENCE [LARGE SCALE GENOMIC DNA]</scope>
    <source>
        <strain evidence="3 4">DSM 44445</strain>
    </source>
</reference>
<evidence type="ECO:0000259" key="2">
    <source>
        <dbReference type="Pfam" id="PF26059"/>
    </source>
</evidence>
<dbReference type="AlphaFoldDB" id="A0A7X6LW11"/>